<organism evidence="3 4">
    <name type="scientific">Sphingomonas alpina</name>
    <dbReference type="NCBI Taxonomy" id="653931"/>
    <lineage>
        <taxon>Bacteria</taxon>
        <taxon>Pseudomonadati</taxon>
        <taxon>Pseudomonadota</taxon>
        <taxon>Alphaproteobacteria</taxon>
        <taxon>Sphingomonadales</taxon>
        <taxon>Sphingomonadaceae</taxon>
        <taxon>Sphingomonas</taxon>
    </lineage>
</organism>
<accession>A0A7H0LQ14</accession>
<feature type="domain" description="YDG" evidence="1">
    <location>
        <begin position="3"/>
        <end position="43"/>
    </location>
</feature>
<feature type="domain" description="YDG" evidence="1">
    <location>
        <begin position="227"/>
        <end position="296"/>
    </location>
</feature>
<dbReference type="Pfam" id="PF18657">
    <property type="entry name" value="YDG"/>
    <property type="match status" value="6"/>
</dbReference>
<name>A0A7H0LQ14_9SPHN</name>
<feature type="domain" description="MBG" evidence="2">
    <location>
        <begin position="480"/>
        <end position="548"/>
    </location>
</feature>
<dbReference type="KEGG" id="spap:H3Z74_11890"/>
<feature type="domain" description="YDG" evidence="1">
    <location>
        <begin position="61"/>
        <end position="127"/>
    </location>
</feature>
<gene>
    <name evidence="3" type="ORF">H3Z74_11890</name>
</gene>
<proteinExistence type="predicted"/>
<dbReference type="Proteomes" id="UP000516148">
    <property type="component" value="Chromosome"/>
</dbReference>
<feature type="domain" description="YDG" evidence="1">
    <location>
        <begin position="313"/>
        <end position="380"/>
    </location>
</feature>
<dbReference type="EMBL" id="CP061038">
    <property type="protein sequence ID" value="QNQ11767.1"/>
    <property type="molecule type" value="Genomic_DNA"/>
</dbReference>
<dbReference type="InterPro" id="IPR041248">
    <property type="entry name" value="YDG"/>
</dbReference>
<dbReference type="AlphaFoldDB" id="A0A7H0LQ14"/>
<evidence type="ECO:0000259" key="2">
    <source>
        <dbReference type="Pfam" id="PF18676"/>
    </source>
</evidence>
<protein>
    <submittedName>
        <fullName evidence="3">Uncharacterized protein</fullName>
    </submittedName>
</protein>
<evidence type="ECO:0000313" key="3">
    <source>
        <dbReference type="EMBL" id="QNQ11767.1"/>
    </source>
</evidence>
<sequence>MSGDHVGTTGTAFAFADKNAGAGKTLTVSGTALTGADAGNYTFTIPASALADIFQKALAGTVIVNSKTYDGIAAGTGTVTLNGVVSGDAIGTTGTIITFADKNAGTGKTVAITGTTLTGADAGNYTMTLPASALADIFRKAITGSVTVNSKTYDGITNATGTVALDGVVGGDAVGTAGTVLTFDDKKAGTGKTVTVSGTTLTGGDAGNYTLTITTSALADILKKAISGTAAVDSKTYDGTTNGTGSVALNGVVAGDTVSATGTVFTFADKNAGAGKTVSITGTTLSGDDAQNYTLAIPSTMLADIFKKSITGNVAVDSKAYDGTTSATGMVTLNDLVAGDAVGTNGTLLSFADKNAGTGKAVTISGTALIGADGGNYTLALPSSALADILKKAITATVTVADRAYDGTTSATGTTTLNGVIAGDSVGTVGTVFSFADKNAGAGKAVAVSGTTLTGGDAGNYTLTVPASVLGTISRRQVDIRPDDITKDQGTPDPALTFTISGGSLVTGDSLTGALGRAAGELPGNYAILIGTLTGGANYDLHLQGGTFMIVTRLSDSIGELQALRVVMLPAQIPDLSASGAAVTVGKQDICGTDETCTTGN</sequence>
<feature type="domain" description="YDG" evidence="1">
    <location>
        <begin position="144"/>
        <end position="214"/>
    </location>
</feature>
<dbReference type="Pfam" id="PF18676">
    <property type="entry name" value="MBG_2"/>
    <property type="match status" value="1"/>
</dbReference>
<reference evidence="3 4" key="1">
    <citation type="submission" date="2020-09" db="EMBL/GenBank/DDBJ databases">
        <title>Sphingomonas sp., a new species isolated from pork steak.</title>
        <authorList>
            <person name="Heidler von Heilborn D."/>
        </authorList>
    </citation>
    <scope>NUCLEOTIDE SEQUENCE [LARGE SCALE GENOMIC DNA]</scope>
    <source>
        <strain evidence="4">S8-3T</strain>
    </source>
</reference>
<evidence type="ECO:0000313" key="4">
    <source>
        <dbReference type="Proteomes" id="UP000516148"/>
    </source>
</evidence>
<evidence type="ECO:0000259" key="1">
    <source>
        <dbReference type="Pfam" id="PF18657"/>
    </source>
</evidence>
<keyword evidence="4" id="KW-1185">Reference proteome</keyword>
<dbReference type="InterPro" id="IPR041286">
    <property type="entry name" value="MBG_2"/>
</dbReference>
<feature type="domain" description="YDG" evidence="1">
    <location>
        <begin position="391"/>
        <end position="464"/>
    </location>
</feature>